<keyword evidence="4" id="KW-0997">Cell inner membrane</keyword>
<dbReference type="InterPro" id="IPR007272">
    <property type="entry name" value="Sulf_transp_TsuA/YedE"/>
</dbReference>
<evidence type="ECO:0000256" key="8">
    <source>
        <dbReference type="ARBA" id="ARBA00035655"/>
    </source>
</evidence>
<dbReference type="Proteomes" id="UP000663499">
    <property type="component" value="Chromosome"/>
</dbReference>
<keyword evidence="2" id="KW-0813">Transport</keyword>
<feature type="transmembrane region" description="Helical" evidence="9">
    <location>
        <begin position="12"/>
        <end position="32"/>
    </location>
</feature>
<reference evidence="10" key="1">
    <citation type="submission" date="2021-03" db="EMBL/GenBank/DDBJ databases">
        <title>Alkalibacter marinus sp. nov., isolated from tidal flat sediment.</title>
        <authorList>
            <person name="Namirimu T."/>
            <person name="Yang J.-A."/>
            <person name="Yang S.-H."/>
            <person name="Kim Y.-J."/>
            <person name="Kwon K.K."/>
        </authorList>
    </citation>
    <scope>NUCLEOTIDE SEQUENCE</scope>
    <source>
        <strain evidence="10">ES005</strain>
    </source>
</reference>
<feature type="transmembrane region" description="Helical" evidence="9">
    <location>
        <begin position="141"/>
        <end position="166"/>
    </location>
</feature>
<evidence type="ECO:0000256" key="6">
    <source>
        <dbReference type="ARBA" id="ARBA00022989"/>
    </source>
</evidence>
<dbReference type="EMBL" id="CP071444">
    <property type="protein sequence ID" value="QSX09409.1"/>
    <property type="molecule type" value="Genomic_DNA"/>
</dbReference>
<protein>
    <submittedName>
        <fullName evidence="10">YeeE/YedE family protein</fullName>
    </submittedName>
</protein>
<dbReference type="RefSeq" id="WP_207300744.1">
    <property type="nucleotide sequence ID" value="NZ_CP071444.1"/>
</dbReference>
<keyword evidence="6 9" id="KW-1133">Transmembrane helix</keyword>
<dbReference type="Pfam" id="PF04143">
    <property type="entry name" value="Sulf_transp"/>
    <property type="match status" value="1"/>
</dbReference>
<comment type="subcellular location">
    <subcellularLocation>
        <location evidence="1">Cell inner membrane</location>
        <topology evidence="1">Multi-pass membrane protein</topology>
    </subcellularLocation>
</comment>
<accession>A0A975AI83</accession>
<feature type="transmembrane region" description="Helical" evidence="9">
    <location>
        <begin position="112"/>
        <end position="129"/>
    </location>
</feature>
<evidence type="ECO:0000256" key="3">
    <source>
        <dbReference type="ARBA" id="ARBA00022475"/>
    </source>
</evidence>
<evidence type="ECO:0000313" key="10">
    <source>
        <dbReference type="EMBL" id="QSX09409.1"/>
    </source>
</evidence>
<proteinExistence type="inferred from homology"/>
<name>A0A975AI83_9FIRM</name>
<keyword evidence="7 9" id="KW-0472">Membrane</keyword>
<dbReference type="GO" id="GO:0005886">
    <property type="term" value="C:plasma membrane"/>
    <property type="evidence" value="ECO:0007669"/>
    <property type="project" value="UniProtKB-SubCell"/>
</dbReference>
<evidence type="ECO:0000256" key="5">
    <source>
        <dbReference type="ARBA" id="ARBA00022692"/>
    </source>
</evidence>
<dbReference type="AlphaFoldDB" id="A0A975AI83"/>
<gene>
    <name evidence="10" type="ORF">J0B03_04910</name>
</gene>
<dbReference type="KEGG" id="alka:J0B03_04910"/>
<evidence type="ECO:0000256" key="9">
    <source>
        <dbReference type="SAM" id="Phobius"/>
    </source>
</evidence>
<keyword evidence="5 9" id="KW-0812">Transmembrane</keyword>
<evidence type="ECO:0000256" key="2">
    <source>
        <dbReference type="ARBA" id="ARBA00022448"/>
    </source>
</evidence>
<evidence type="ECO:0000313" key="11">
    <source>
        <dbReference type="Proteomes" id="UP000663499"/>
    </source>
</evidence>
<dbReference type="PANTHER" id="PTHR30574:SF1">
    <property type="entry name" value="SULPHUR TRANSPORT DOMAIN-CONTAINING PROTEIN"/>
    <property type="match status" value="1"/>
</dbReference>
<evidence type="ECO:0000256" key="4">
    <source>
        <dbReference type="ARBA" id="ARBA00022519"/>
    </source>
</evidence>
<sequence length="172" mass="18652">MQKKDNAWNPYIAGALSGIVLIFSVLLTGNYFGTSTSFVMVLGMLEKVLSPERFVQLAYFKTIPTTLHWQILFVLGILVGGFIAAKMFGDFSIQAIPERWKTRFGSSKPKRYAVAFIGGIISMFGARLAGGCPSGQLSASALLSVSGFTAMILFFIFGIATATLVYRGGNKR</sequence>
<dbReference type="PANTHER" id="PTHR30574">
    <property type="entry name" value="INNER MEMBRANE PROTEIN YEDE"/>
    <property type="match status" value="1"/>
</dbReference>
<feature type="transmembrane region" description="Helical" evidence="9">
    <location>
        <begin position="67"/>
        <end position="91"/>
    </location>
</feature>
<organism evidence="10 11">
    <name type="scientific">Alkalibacter rhizosphaerae</name>
    <dbReference type="NCBI Taxonomy" id="2815577"/>
    <lineage>
        <taxon>Bacteria</taxon>
        <taxon>Bacillati</taxon>
        <taxon>Bacillota</taxon>
        <taxon>Clostridia</taxon>
        <taxon>Eubacteriales</taxon>
        <taxon>Eubacteriaceae</taxon>
        <taxon>Alkalibacter</taxon>
    </lineage>
</organism>
<keyword evidence="3" id="KW-1003">Cell membrane</keyword>
<keyword evidence="11" id="KW-1185">Reference proteome</keyword>
<comment type="similarity">
    <text evidence="8">Belongs to the TsuA/YedE (TC 9.B.102) family.</text>
</comment>
<evidence type="ECO:0000256" key="1">
    <source>
        <dbReference type="ARBA" id="ARBA00004429"/>
    </source>
</evidence>
<evidence type="ECO:0000256" key="7">
    <source>
        <dbReference type="ARBA" id="ARBA00023136"/>
    </source>
</evidence>